<dbReference type="InterPro" id="IPR027267">
    <property type="entry name" value="AH/BAR_dom_sf"/>
</dbReference>
<keyword evidence="4" id="KW-0472">Membrane</keyword>
<dbReference type="OrthoDB" id="10070851at2759"/>
<evidence type="ECO:0000259" key="6">
    <source>
        <dbReference type="PROSITE" id="PS50003"/>
    </source>
</evidence>
<dbReference type="GO" id="GO:0016020">
    <property type="term" value="C:membrane"/>
    <property type="evidence" value="ECO:0007669"/>
    <property type="project" value="UniProtKB-SubCell"/>
</dbReference>
<dbReference type="Gene3D" id="1.20.1270.60">
    <property type="entry name" value="Arfaptin homology (AH) domain/BAR domain"/>
    <property type="match status" value="1"/>
</dbReference>
<evidence type="ECO:0000256" key="4">
    <source>
        <dbReference type="ARBA" id="ARBA00023136"/>
    </source>
</evidence>
<dbReference type="Pfam" id="PF16016">
    <property type="entry name" value="VASt"/>
    <property type="match status" value="1"/>
</dbReference>
<feature type="compositionally biased region" description="Polar residues" evidence="5">
    <location>
        <begin position="477"/>
        <end position="488"/>
    </location>
</feature>
<feature type="compositionally biased region" description="Basic and acidic residues" evidence="5">
    <location>
        <begin position="489"/>
        <end position="511"/>
    </location>
</feature>
<protein>
    <submittedName>
        <fullName evidence="8">SNF1-interacting protein</fullName>
    </submittedName>
</protein>
<organism evidence="8 9">
    <name type="scientific">Heterodermia speciosa</name>
    <dbReference type="NCBI Taxonomy" id="116794"/>
    <lineage>
        <taxon>Eukaryota</taxon>
        <taxon>Fungi</taxon>
        <taxon>Dikarya</taxon>
        <taxon>Ascomycota</taxon>
        <taxon>Pezizomycotina</taxon>
        <taxon>Lecanoromycetes</taxon>
        <taxon>OSLEUM clade</taxon>
        <taxon>Lecanoromycetidae</taxon>
        <taxon>Caliciales</taxon>
        <taxon>Physciaceae</taxon>
        <taxon>Heterodermia</taxon>
    </lineage>
</organism>
<feature type="region of interest" description="Disordered" evidence="5">
    <location>
        <begin position="1287"/>
        <end position="1312"/>
    </location>
</feature>
<dbReference type="SUPFAM" id="SSF50729">
    <property type="entry name" value="PH domain-like"/>
    <property type="match status" value="1"/>
</dbReference>
<dbReference type="SMART" id="SM00233">
    <property type="entry name" value="PH"/>
    <property type="match status" value="1"/>
</dbReference>
<evidence type="ECO:0000313" key="8">
    <source>
        <dbReference type="EMBL" id="CAF9909055.1"/>
    </source>
</evidence>
<reference evidence="8" key="1">
    <citation type="submission" date="2021-03" db="EMBL/GenBank/DDBJ databases">
        <authorList>
            <person name="Tagirdzhanova G."/>
        </authorList>
    </citation>
    <scope>NUCLEOTIDE SEQUENCE</scope>
</reference>
<dbReference type="InterPro" id="IPR042067">
    <property type="entry name" value="Sip3_PH"/>
</dbReference>
<accession>A0A8H3I6D7</accession>
<feature type="compositionally biased region" description="Polar residues" evidence="5">
    <location>
        <begin position="673"/>
        <end position="694"/>
    </location>
</feature>
<name>A0A8H3I6D7_9LECA</name>
<feature type="domain" description="VASt" evidence="7">
    <location>
        <begin position="943"/>
        <end position="1114"/>
    </location>
</feature>
<dbReference type="InterPro" id="IPR004148">
    <property type="entry name" value="BAR_dom"/>
</dbReference>
<evidence type="ECO:0000256" key="2">
    <source>
        <dbReference type="ARBA" id="ARBA00022692"/>
    </source>
</evidence>
<keyword evidence="3" id="KW-1133">Transmembrane helix</keyword>
<evidence type="ECO:0000256" key="1">
    <source>
        <dbReference type="ARBA" id="ARBA00004370"/>
    </source>
</evidence>
<dbReference type="PANTHER" id="PTHR14248">
    <property type="entry name" value="CYCLIN Y, ISOFORM A"/>
    <property type="match status" value="1"/>
</dbReference>
<dbReference type="Proteomes" id="UP000664521">
    <property type="component" value="Unassembled WGS sequence"/>
</dbReference>
<dbReference type="CDD" id="cd07609">
    <property type="entry name" value="BAR_SIP3_fungi"/>
    <property type="match status" value="1"/>
</dbReference>
<sequence>MAENPLQPPALVQVGKPINLVPVGLKEAALDSPTFRSSFTHFLEQLELLERWLENYVRSISKLVNEVGTLEALVNVFFSQSAVPLNISEAVIDHDYTLLAMKRYGEGAKEYWTSTIASLKKMDANIVEPIRSFLQNESRSFRDTRRYFEQTQKNFDNLQTRYSGQTRSKEASSLREDAFQLHEARKAYLKASMDFSVAAPQLRSTLDKMLVKVFSDQWRDMRARDNINGSNAKWSSEIERVRGWSYEMELGEKGFRRDLLNARKQIEENTEIAMRPSRELEDYSPASTAVFPLASDLQVPGSPGTRAEKQGWLNLRTVTGKPSRTVWVRRWFFVKNGIFGFLVQGSRSGGVEESERIGVLLCSVRPAVNEERRFCFEVKTKDRTLIVQAETQPELSQWVKAFEIAKQKALEDPASTDSPDPDGSRGQDAAFAITPPSAPELAASGADSGLAQDEGSSGGLDRIGTLPLPGGDMHLASRSSFDITSSRRQTAEGESGRDHASRIIQKLDLHRKSTSGAQMTGGSLMPSSSAGGIASLISASHNVMPIGPGVPPPTPDTPTVRTLTGPNIRELPTSSLAPSTLVNPPTPTNLSTTAIILTGERGIGMGRIDATGGMPSGIMANVWGSSNWGFVNRLERGELKSPVDTRPQVSSTPSPRASPRVRPSGSPPKRIFSENNGTSKSLATDASVTSGTSPSHRKTISVDSETPKLGIATQEYPNYYPLQLKTQDAQFRLLFPNVSRDERVVLVFRATWNLNDQQEFPGRVYVTAREVYFYSHHLGLVLISGVGLSSIQEVTSAPGRDCDFLFLHLKDNNTRNGFTRITIKTFLDPLKLLQKRLDFLVQNANIEEPLDLESVMKTLIKFEQDDLARDPDMRSWEDSSRGMDYYEGSADRRSASQRNHRDLRAAVLVDRSLYPNGSNMDEGRDVTKFKLPKQPVIYAPAGMDQAAVEKGFDISPKALFHILFGDKSAVWQLLHHERQAQHIKQTPWIQPEQSHLRREFEYQIQYSSTFGRSRQATITDYQIIDVYNDHLCYVVTDRKTAWHLPSNQNFLTLSKIVITHVAKSKCKLAIFTKVDWVRRPGILQSLITNRALRDLQLDALDLADVLTEQVRKIGAQSRTKKAVQIFGAIGQQTEVSEFASSDTPSSVRVRRSMKRITMAGLIFESVGSMLERAFTSLLQWMLAVLKWVWKTFDANSILLGILALSVCTNIFFSSWNTSQWWRERSAAKFMSRLGVGPDPIMSRALYIQDLDTIATNHMEDPSHEPAAGNNNNKCRQTFEAITSLPADFASSSSSSGRPRSTDTQSSRRLQRTRQALGTYRHDLLVAMRVVNSVEREVVQAEYEDWLMGENRKCHLLQEAIAENRTEYTAARLDEIRDWRGGYCESCGVEQARVLDDFAVARQ</sequence>
<dbReference type="InterPro" id="IPR001849">
    <property type="entry name" value="PH_domain"/>
</dbReference>
<dbReference type="GO" id="GO:0005737">
    <property type="term" value="C:cytoplasm"/>
    <property type="evidence" value="ECO:0007669"/>
    <property type="project" value="InterPro"/>
</dbReference>
<dbReference type="InterPro" id="IPR031968">
    <property type="entry name" value="VASt"/>
</dbReference>
<comment type="caution">
    <text evidence="8">The sequence shown here is derived from an EMBL/GenBank/DDBJ whole genome shotgun (WGS) entry which is preliminary data.</text>
</comment>
<feature type="region of interest" description="Disordered" evidence="5">
    <location>
        <begin position="409"/>
        <end position="528"/>
    </location>
</feature>
<feature type="domain" description="PH" evidence="6">
    <location>
        <begin position="306"/>
        <end position="407"/>
    </location>
</feature>
<dbReference type="InterPro" id="IPR039463">
    <property type="entry name" value="Sip3/Lam1_BAR"/>
</dbReference>
<dbReference type="SUPFAM" id="SSF103657">
    <property type="entry name" value="BAR/IMD domain-like"/>
    <property type="match status" value="1"/>
</dbReference>
<evidence type="ECO:0000313" key="9">
    <source>
        <dbReference type="Proteomes" id="UP000664521"/>
    </source>
</evidence>
<feature type="compositionally biased region" description="Low complexity" evidence="5">
    <location>
        <begin position="650"/>
        <end position="670"/>
    </location>
</feature>
<dbReference type="FunFam" id="1.20.1270.60:FF:000079">
    <property type="entry name" value="Transcription factor SipA3"/>
    <property type="match status" value="1"/>
</dbReference>
<dbReference type="PROSITE" id="PS50003">
    <property type="entry name" value="PH_DOMAIN"/>
    <property type="match status" value="1"/>
</dbReference>
<evidence type="ECO:0000256" key="3">
    <source>
        <dbReference type="ARBA" id="ARBA00022989"/>
    </source>
</evidence>
<dbReference type="InterPro" id="IPR011993">
    <property type="entry name" value="PH-like_dom_sf"/>
</dbReference>
<proteinExistence type="predicted"/>
<gene>
    <name evidence="8" type="primary">SIP3</name>
    <name evidence="8" type="ORF">HETSPECPRED_008809</name>
</gene>
<evidence type="ECO:0000256" key="5">
    <source>
        <dbReference type="SAM" id="MobiDB-lite"/>
    </source>
</evidence>
<feature type="region of interest" description="Disordered" evidence="5">
    <location>
        <begin position="639"/>
        <end position="702"/>
    </location>
</feature>
<dbReference type="CDD" id="cd13280">
    <property type="entry name" value="PH_SIP3"/>
    <property type="match status" value="1"/>
</dbReference>
<dbReference type="FunFam" id="2.30.29.30:FF:000349">
    <property type="entry name" value="Transcription factor SipA3"/>
    <property type="match status" value="1"/>
</dbReference>
<evidence type="ECO:0000259" key="7">
    <source>
        <dbReference type="PROSITE" id="PS51778"/>
    </source>
</evidence>
<dbReference type="Pfam" id="PF00169">
    <property type="entry name" value="PH"/>
    <property type="match status" value="1"/>
</dbReference>
<dbReference type="Gene3D" id="2.30.29.30">
    <property type="entry name" value="Pleckstrin-homology domain (PH domain)/Phosphotyrosine-binding domain (PTB)"/>
    <property type="match status" value="1"/>
</dbReference>
<dbReference type="PROSITE" id="PS51778">
    <property type="entry name" value="VAST"/>
    <property type="match status" value="1"/>
</dbReference>
<feature type="compositionally biased region" description="Low complexity" evidence="5">
    <location>
        <begin position="1290"/>
        <end position="1307"/>
    </location>
</feature>
<keyword evidence="2" id="KW-0812">Transmembrane</keyword>
<comment type="subcellular location">
    <subcellularLocation>
        <location evidence="1">Membrane</location>
    </subcellularLocation>
</comment>
<dbReference type="Pfam" id="PF16746">
    <property type="entry name" value="BAR_3"/>
    <property type="match status" value="1"/>
</dbReference>
<dbReference type="EMBL" id="CAJPDS010000007">
    <property type="protein sequence ID" value="CAF9909055.1"/>
    <property type="molecule type" value="Genomic_DNA"/>
</dbReference>
<keyword evidence="9" id="KW-1185">Reference proteome</keyword>